<gene>
    <name evidence="1" type="ORF">GBM73_17690</name>
</gene>
<organism evidence="1 2">
    <name type="scientific">Enterococcus faecium</name>
    <name type="common">Streptococcus faecium</name>
    <dbReference type="NCBI Taxonomy" id="1352"/>
    <lineage>
        <taxon>Bacteria</taxon>
        <taxon>Bacillati</taxon>
        <taxon>Bacillota</taxon>
        <taxon>Bacilli</taxon>
        <taxon>Lactobacillales</taxon>
        <taxon>Enterococcaceae</taxon>
        <taxon>Enterococcus</taxon>
    </lineage>
</organism>
<evidence type="ECO:0000313" key="1">
    <source>
        <dbReference type="EMBL" id="KAB7572141.1"/>
    </source>
</evidence>
<dbReference type="EMBL" id="WEFP01000015">
    <property type="protein sequence ID" value="KAB7572141.1"/>
    <property type="molecule type" value="Genomic_DNA"/>
</dbReference>
<protein>
    <submittedName>
        <fullName evidence="1">Uncharacterized protein</fullName>
    </submittedName>
</protein>
<accession>A0A229NL12</accession>
<dbReference type="AlphaFoldDB" id="A0A229NL12"/>
<reference evidence="1 2" key="1">
    <citation type="submission" date="2019-10" db="EMBL/GenBank/DDBJ databases">
        <title>Evolutionary dynamics of vancomycin-resistant Enterococcus faecium during gastrointestinal tract colonization and bloodstream infection in immunocompromised pediatric patients.</title>
        <authorList>
            <person name="Chilambi G.S."/>
            <person name="Nordstrom H.R."/>
            <person name="Evans D.R."/>
            <person name="Ferrolino J."/>
            <person name="Hayden R.T."/>
            <person name="Maron G.M."/>
            <person name="Vo A.N."/>
            <person name="Gilmore M.S."/>
            <person name="Wolf J."/>
            <person name="Rosch J.W."/>
            <person name="Van Tyne D."/>
        </authorList>
    </citation>
    <scope>NUCLEOTIDE SEQUENCE [LARGE SCALE GENOMIC DNA]</scope>
    <source>
        <strain evidence="1 2">VRECG27</strain>
    </source>
</reference>
<proteinExistence type="predicted"/>
<dbReference type="Proteomes" id="UP000469871">
    <property type="component" value="Unassembled WGS sequence"/>
</dbReference>
<comment type="caution">
    <text evidence="1">The sequence shown here is derived from an EMBL/GenBank/DDBJ whole genome shotgun (WGS) entry which is preliminary data.</text>
</comment>
<name>A0A229NL12_ENTFC</name>
<evidence type="ECO:0000313" key="2">
    <source>
        <dbReference type="Proteomes" id="UP000469871"/>
    </source>
</evidence>
<sequence>MLWFSKIIGYEQPCNVTGIGNIQVQSKHLKVYIKIKISKHGKLAMWRKLYSIETFVTKNNKHIYASESGGTVPMRI</sequence>